<evidence type="ECO:0000313" key="2">
    <source>
        <dbReference type="EMBL" id="GAX18060.1"/>
    </source>
</evidence>
<feature type="chain" id="PRO_5012057516" description="Saposin B-type domain-containing protein" evidence="1">
    <location>
        <begin position="18"/>
        <end position="159"/>
    </location>
</feature>
<feature type="signal peptide" evidence="1">
    <location>
        <begin position="1"/>
        <end position="17"/>
    </location>
</feature>
<proteinExistence type="predicted"/>
<accession>A0A1Z5JVJ4</accession>
<name>A0A1Z5JVJ4_FISSO</name>
<keyword evidence="1" id="KW-0732">Signal</keyword>
<dbReference type="Proteomes" id="UP000198406">
    <property type="component" value="Unassembled WGS sequence"/>
</dbReference>
<evidence type="ECO:0000256" key="1">
    <source>
        <dbReference type="SAM" id="SignalP"/>
    </source>
</evidence>
<dbReference type="EMBL" id="BDSP01000124">
    <property type="protein sequence ID" value="GAX18060.1"/>
    <property type="molecule type" value="Genomic_DNA"/>
</dbReference>
<protein>
    <recommendedName>
        <fullName evidence="4">Saposin B-type domain-containing protein</fullName>
    </recommendedName>
</protein>
<evidence type="ECO:0000313" key="3">
    <source>
        <dbReference type="Proteomes" id="UP000198406"/>
    </source>
</evidence>
<evidence type="ECO:0008006" key="4">
    <source>
        <dbReference type="Google" id="ProtNLM"/>
    </source>
</evidence>
<sequence>MKFLLITLLSIFASVAAQLAEAPEVVVYFLNEQAADDVCSATELTYISNAMIPDLDDVLLANGYEAPVWEVSDDDDRRKLSTSNCDYCRRYHSASLCRAMFNCRVRRQLRKLEESEDDDLGSELLEECEEEIAALSADTNLSLNCRTALSSSTCYVDFV</sequence>
<organism evidence="2 3">
    <name type="scientific">Fistulifera solaris</name>
    <name type="common">Oleaginous diatom</name>
    <dbReference type="NCBI Taxonomy" id="1519565"/>
    <lineage>
        <taxon>Eukaryota</taxon>
        <taxon>Sar</taxon>
        <taxon>Stramenopiles</taxon>
        <taxon>Ochrophyta</taxon>
        <taxon>Bacillariophyta</taxon>
        <taxon>Bacillariophyceae</taxon>
        <taxon>Bacillariophycidae</taxon>
        <taxon>Naviculales</taxon>
        <taxon>Naviculaceae</taxon>
        <taxon>Fistulifera</taxon>
    </lineage>
</organism>
<dbReference type="AlphaFoldDB" id="A0A1Z5JVJ4"/>
<comment type="caution">
    <text evidence="2">The sequence shown here is derived from an EMBL/GenBank/DDBJ whole genome shotgun (WGS) entry which is preliminary data.</text>
</comment>
<reference evidence="2 3" key="1">
    <citation type="journal article" date="2015" name="Plant Cell">
        <title>Oil accumulation by the oleaginous diatom Fistulifera solaris as revealed by the genome and transcriptome.</title>
        <authorList>
            <person name="Tanaka T."/>
            <person name="Maeda Y."/>
            <person name="Veluchamy A."/>
            <person name="Tanaka M."/>
            <person name="Abida H."/>
            <person name="Marechal E."/>
            <person name="Bowler C."/>
            <person name="Muto M."/>
            <person name="Sunaga Y."/>
            <person name="Tanaka M."/>
            <person name="Yoshino T."/>
            <person name="Taniguchi T."/>
            <person name="Fukuda Y."/>
            <person name="Nemoto M."/>
            <person name="Matsumoto M."/>
            <person name="Wong P.S."/>
            <person name="Aburatani S."/>
            <person name="Fujibuchi W."/>
        </authorList>
    </citation>
    <scope>NUCLEOTIDE SEQUENCE [LARGE SCALE GENOMIC DNA]</scope>
    <source>
        <strain evidence="2 3">JPCC DA0580</strain>
    </source>
</reference>
<keyword evidence="3" id="KW-1185">Reference proteome</keyword>
<dbReference type="InParanoid" id="A0A1Z5JVJ4"/>
<gene>
    <name evidence="2" type="ORF">FisN_25Hh035</name>
</gene>